<keyword evidence="4" id="KW-0653">Protein transport</keyword>
<comment type="subcellular location">
    <subcellularLocation>
        <location evidence="1">Membrane</location>
    </subcellularLocation>
</comment>
<organism evidence="9 10">
    <name type="scientific">Lithohypha guttulata</name>
    <dbReference type="NCBI Taxonomy" id="1690604"/>
    <lineage>
        <taxon>Eukaryota</taxon>
        <taxon>Fungi</taxon>
        <taxon>Dikarya</taxon>
        <taxon>Ascomycota</taxon>
        <taxon>Pezizomycotina</taxon>
        <taxon>Eurotiomycetes</taxon>
        <taxon>Chaetothyriomycetidae</taxon>
        <taxon>Chaetothyriales</taxon>
        <taxon>Trichomeriaceae</taxon>
        <taxon>Lithohypha</taxon>
    </lineage>
</organism>
<dbReference type="GO" id="GO:0000139">
    <property type="term" value="C:Golgi membrane"/>
    <property type="evidence" value="ECO:0007669"/>
    <property type="project" value="TreeGrafter"/>
</dbReference>
<protein>
    <recommendedName>
        <fullName evidence="11">Immediate early response 3-interacting protein 1</fullName>
    </recommendedName>
</protein>
<keyword evidence="2" id="KW-0813">Transport</keyword>
<dbReference type="InterPro" id="IPR013880">
    <property type="entry name" value="Yos1"/>
</dbReference>
<dbReference type="GO" id="GO:0005789">
    <property type="term" value="C:endoplasmic reticulum membrane"/>
    <property type="evidence" value="ECO:0007669"/>
    <property type="project" value="TreeGrafter"/>
</dbReference>
<evidence type="ECO:0000256" key="4">
    <source>
        <dbReference type="ARBA" id="ARBA00022927"/>
    </source>
</evidence>
<dbReference type="GO" id="GO:0006888">
    <property type="term" value="P:endoplasmic reticulum to Golgi vesicle-mediated transport"/>
    <property type="evidence" value="ECO:0007669"/>
    <property type="project" value="TreeGrafter"/>
</dbReference>
<accession>A0AAN7T3J3</accession>
<sequence>MLFLFGFGKLIYISVLLLNAIAVLSEDRFLARIGMGRSAMAQENVGFGGPRQDPESVKSRLVNLISSIRMVTRVPLIAANVLIIVYEILLG</sequence>
<dbReference type="GO" id="GO:0015031">
    <property type="term" value="P:protein transport"/>
    <property type="evidence" value="ECO:0007669"/>
    <property type="project" value="UniProtKB-KW"/>
</dbReference>
<evidence type="ECO:0000313" key="9">
    <source>
        <dbReference type="EMBL" id="KAK5088052.1"/>
    </source>
</evidence>
<dbReference type="Proteomes" id="UP001309876">
    <property type="component" value="Unassembled WGS sequence"/>
</dbReference>
<evidence type="ECO:0000256" key="1">
    <source>
        <dbReference type="ARBA" id="ARBA00004370"/>
    </source>
</evidence>
<evidence type="ECO:0000256" key="5">
    <source>
        <dbReference type="ARBA" id="ARBA00022989"/>
    </source>
</evidence>
<evidence type="ECO:0000256" key="7">
    <source>
        <dbReference type="ARBA" id="ARBA00024203"/>
    </source>
</evidence>
<feature type="transmembrane region" description="Helical" evidence="8">
    <location>
        <begin position="70"/>
        <end position="89"/>
    </location>
</feature>
<evidence type="ECO:0000256" key="2">
    <source>
        <dbReference type="ARBA" id="ARBA00022448"/>
    </source>
</evidence>
<dbReference type="PANTHER" id="PTHR15858:SF0">
    <property type="entry name" value="IMMEDIATE EARLY RESPONSE 3-INTERACTING PROTEIN 1"/>
    <property type="match status" value="1"/>
</dbReference>
<proteinExistence type="inferred from homology"/>
<dbReference type="PANTHER" id="PTHR15858">
    <property type="entry name" value="IMMEDIATE EARLY RESPONSE 3-INTERACTING PROTEIN 1"/>
    <property type="match status" value="1"/>
</dbReference>
<comment type="similarity">
    <text evidence="7">Belongs to the YOS1 family.</text>
</comment>
<comment type="caution">
    <text evidence="9">The sequence shown here is derived from an EMBL/GenBank/DDBJ whole genome shotgun (WGS) entry which is preliminary data.</text>
</comment>
<feature type="transmembrane region" description="Helical" evidence="8">
    <location>
        <begin position="6"/>
        <end position="25"/>
    </location>
</feature>
<evidence type="ECO:0000313" key="10">
    <source>
        <dbReference type="Proteomes" id="UP001309876"/>
    </source>
</evidence>
<dbReference type="AlphaFoldDB" id="A0AAN7T3J3"/>
<keyword evidence="10" id="KW-1185">Reference proteome</keyword>
<evidence type="ECO:0008006" key="11">
    <source>
        <dbReference type="Google" id="ProtNLM"/>
    </source>
</evidence>
<dbReference type="Pfam" id="PF08571">
    <property type="entry name" value="Yos1"/>
    <property type="match status" value="1"/>
</dbReference>
<keyword evidence="6 8" id="KW-0472">Membrane</keyword>
<dbReference type="GO" id="GO:0030134">
    <property type="term" value="C:COPII-coated ER to Golgi transport vesicle"/>
    <property type="evidence" value="ECO:0007669"/>
    <property type="project" value="TreeGrafter"/>
</dbReference>
<dbReference type="EMBL" id="JAVRRJ010000002">
    <property type="protein sequence ID" value="KAK5088052.1"/>
    <property type="molecule type" value="Genomic_DNA"/>
</dbReference>
<name>A0AAN7T3J3_9EURO</name>
<gene>
    <name evidence="9" type="ORF">LTR05_002268</name>
</gene>
<keyword evidence="5 8" id="KW-1133">Transmembrane helix</keyword>
<evidence type="ECO:0000256" key="8">
    <source>
        <dbReference type="SAM" id="Phobius"/>
    </source>
</evidence>
<keyword evidence="3 8" id="KW-0812">Transmembrane</keyword>
<evidence type="ECO:0000256" key="3">
    <source>
        <dbReference type="ARBA" id="ARBA00022692"/>
    </source>
</evidence>
<reference evidence="9 10" key="1">
    <citation type="submission" date="2023-08" db="EMBL/GenBank/DDBJ databases">
        <title>Black Yeasts Isolated from many extreme environments.</title>
        <authorList>
            <person name="Coleine C."/>
            <person name="Stajich J.E."/>
            <person name="Selbmann L."/>
        </authorList>
    </citation>
    <scope>NUCLEOTIDE SEQUENCE [LARGE SCALE GENOMIC DNA]</scope>
    <source>
        <strain evidence="9 10">CCFEE 5910</strain>
    </source>
</reference>
<evidence type="ECO:0000256" key="6">
    <source>
        <dbReference type="ARBA" id="ARBA00023136"/>
    </source>
</evidence>